<organism evidence="3">
    <name type="scientific">Tanacetum cinerariifolium</name>
    <name type="common">Dalmatian daisy</name>
    <name type="synonym">Chrysanthemum cinerariifolium</name>
    <dbReference type="NCBI Taxonomy" id="118510"/>
    <lineage>
        <taxon>Eukaryota</taxon>
        <taxon>Viridiplantae</taxon>
        <taxon>Streptophyta</taxon>
        <taxon>Embryophyta</taxon>
        <taxon>Tracheophyta</taxon>
        <taxon>Spermatophyta</taxon>
        <taxon>Magnoliopsida</taxon>
        <taxon>eudicotyledons</taxon>
        <taxon>Gunneridae</taxon>
        <taxon>Pentapetalae</taxon>
        <taxon>asterids</taxon>
        <taxon>campanulids</taxon>
        <taxon>Asterales</taxon>
        <taxon>Asteraceae</taxon>
        <taxon>Asteroideae</taxon>
        <taxon>Anthemideae</taxon>
        <taxon>Anthemidinae</taxon>
        <taxon>Tanacetum</taxon>
    </lineage>
</organism>
<protein>
    <submittedName>
        <fullName evidence="3">Uncharacterized protein</fullName>
    </submittedName>
</protein>
<name>A0A699JQW0_TANCI</name>
<feature type="non-terminal residue" evidence="3">
    <location>
        <position position="1"/>
    </location>
</feature>
<evidence type="ECO:0000256" key="1">
    <source>
        <dbReference type="SAM" id="Coils"/>
    </source>
</evidence>
<feature type="compositionally biased region" description="Pro residues" evidence="2">
    <location>
        <begin position="33"/>
        <end position="47"/>
    </location>
</feature>
<gene>
    <name evidence="3" type="ORF">Tci_620351</name>
</gene>
<evidence type="ECO:0000313" key="3">
    <source>
        <dbReference type="EMBL" id="GFA48379.1"/>
    </source>
</evidence>
<feature type="region of interest" description="Disordered" evidence="2">
    <location>
        <begin position="15"/>
        <end position="57"/>
    </location>
</feature>
<evidence type="ECO:0000256" key="2">
    <source>
        <dbReference type="SAM" id="MobiDB-lite"/>
    </source>
</evidence>
<dbReference type="EMBL" id="BKCJ010432041">
    <property type="protein sequence ID" value="GFA48379.1"/>
    <property type="molecule type" value="Genomic_DNA"/>
</dbReference>
<reference evidence="3" key="1">
    <citation type="journal article" date="2019" name="Sci. Rep.">
        <title>Draft genome of Tanacetum cinerariifolium, the natural source of mosquito coil.</title>
        <authorList>
            <person name="Yamashiro T."/>
            <person name="Shiraishi A."/>
            <person name="Satake H."/>
            <person name="Nakayama K."/>
        </authorList>
    </citation>
    <scope>NUCLEOTIDE SEQUENCE</scope>
</reference>
<comment type="caution">
    <text evidence="3">The sequence shown here is derived from an EMBL/GenBank/DDBJ whole genome shotgun (WGS) entry which is preliminary data.</text>
</comment>
<feature type="compositionally biased region" description="Low complexity" evidence="2">
    <location>
        <begin position="15"/>
        <end position="28"/>
    </location>
</feature>
<feature type="coiled-coil region" evidence="1">
    <location>
        <begin position="365"/>
        <end position="395"/>
    </location>
</feature>
<sequence length="398" mass="44752">EEGDAEEHVQDVVDDAAAQGADTAVQGDDAPEPSIPSPTPPTPPPQPSQNLPSTSQHLEYDKVAQALEITKLKRRVKKLEKGNKIKVLKLRRLKKVGTSQMIDTSEDTVMEDASNQGRMIYDLDKDNVVALMDDKEEEKNKEEVKYDQVQGRQVEIYKIDMDHASKVLSMQEDEPAEVQDVVDVVTTAKLIIEVVTAASETVTAASTTISTAEPQVPAATTTIVAPVRVAAVSTRRRKGVVIRDPEEESTTIIPADTKSKDKGKGIMVEEPKPLKKKQQIEIDEEYARKLHEELNKDINWDVAIEHVKQKAKEDPAVQRYHVIKKRPQTEAQARKNMIMYLKNIVGFILDYFKGMSYEDIRPIFEAKFNSNIEFLLKTKEQLEEEENRAIQSINETPA</sequence>
<dbReference type="AlphaFoldDB" id="A0A699JQW0"/>
<keyword evidence="1" id="KW-0175">Coiled coil</keyword>
<accession>A0A699JQW0</accession>
<proteinExistence type="predicted"/>